<dbReference type="CDD" id="cd13530">
    <property type="entry name" value="PBP2_peptides_like"/>
    <property type="match status" value="1"/>
</dbReference>
<dbReference type="PANTHER" id="PTHR35936">
    <property type="entry name" value="MEMBRANE-BOUND LYTIC MUREIN TRANSGLYCOSYLASE F"/>
    <property type="match status" value="1"/>
</dbReference>
<dbReference type="PROSITE" id="PS51257">
    <property type="entry name" value="PROKAR_LIPOPROTEIN"/>
    <property type="match status" value="1"/>
</dbReference>
<evidence type="ECO:0000259" key="3">
    <source>
        <dbReference type="SMART" id="SM00062"/>
    </source>
</evidence>
<dbReference type="InterPro" id="IPR001638">
    <property type="entry name" value="Solute-binding_3/MltF_N"/>
</dbReference>
<dbReference type="EMBL" id="JBITLV010000004">
    <property type="protein sequence ID" value="MFI7588047.1"/>
    <property type="molecule type" value="Genomic_DNA"/>
</dbReference>
<reference evidence="5 6" key="1">
    <citation type="submission" date="2024-10" db="EMBL/GenBank/DDBJ databases">
        <title>The Natural Products Discovery Center: Release of the First 8490 Sequenced Strains for Exploring Actinobacteria Biosynthetic Diversity.</title>
        <authorList>
            <person name="Kalkreuter E."/>
            <person name="Kautsar S.A."/>
            <person name="Yang D."/>
            <person name="Bader C.D."/>
            <person name="Teijaro C.N."/>
            <person name="Fluegel L."/>
            <person name="Davis C.M."/>
            <person name="Simpson J.R."/>
            <person name="Lauterbach L."/>
            <person name="Steele A.D."/>
            <person name="Gui C."/>
            <person name="Meng S."/>
            <person name="Li G."/>
            <person name="Viehrig K."/>
            <person name="Ye F."/>
            <person name="Su P."/>
            <person name="Kiefer A.F."/>
            <person name="Nichols A."/>
            <person name="Cepeda A.J."/>
            <person name="Yan W."/>
            <person name="Fan B."/>
            <person name="Jiang Y."/>
            <person name="Adhikari A."/>
            <person name="Zheng C.-J."/>
            <person name="Schuster L."/>
            <person name="Cowan T.M."/>
            <person name="Smanski M.J."/>
            <person name="Chevrette M.G."/>
            <person name="De Carvalho L.P.S."/>
            <person name="Shen B."/>
        </authorList>
    </citation>
    <scope>NUCLEOTIDE SEQUENCE [LARGE SCALE GENOMIC DNA]</scope>
    <source>
        <strain evidence="5 6">NPDC049639</strain>
    </source>
</reference>
<proteinExistence type="predicted"/>
<evidence type="ECO:0000313" key="5">
    <source>
        <dbReference type="EMBL" id="MFI7588047.1"/>
    </source>
</evidence>
<dbReference type="PANTHER" id="PTHR35936:SF17">
    <property type="entry name" value="ARGININE-BINDING EXTRACELLULAR PROTEIN ARTP"/>
    <property type="match status" value="1"/>
</dbReference>
<dbReference type="Proteomes" id="UP001612915">
    <property type="component" value="Unassembled WGS sequence"/>
</dbReference>
<evidence type="ECO:0000313" key="6">
    <source>
        <dbReference type="Proteomes" id="UP001612915"/>
    </source>
</evidence>
<name>A0ABW8AQX6_9ACTN</name>
<accession>A0ABW8AQX6</accession>
<dbReference type="SUPFAM" id="SSF53850">
    <property type="entry name" value="Periplasmic binding protein-like II"/>
    <property type="match status" value="1"/>
</dbReference>
<evidence type="ECO:0000256" key="1">
    <source>
        <dbReference type="ARBA" id="ARBA00022729"/>
    </source>
</evidence>
<protein>
    <submittedName>
        <fullName evidence="5">ABC transporter substrate-binding protein</fullName>
    </submittedName>
</protein>
<feature type="signal peptide" evidence="2">
    <location>
        <begin position="1"/>
        <end position="28"/>
    </location>
</feature>
<feature type="chain" id="PRO_5046834883" evidence="2">
    <location>
        <begin position="29"/>
        <end position="288"/>
    </location>
</feature>
<dbReference type="InterPro" id="IPR001320">
    <property type="entry name" value="Iontro_rcpt_C"/>
</dbReference>
<feature type="domain" description="Solute-binding protein family 3/N-terminal" evidence="3">
    <location>
        <begin position="52"/>
        <end position="281"/>
    </location>
</feature>
<keyword evidence="1 2" id="KW-0732">Signal</keyword>
<gene>
    <name evidence="5" type="ORF">ACIB24_13330</name>
</gene>
<evidence type="ECO:0000256" key="2">
    <source>
        <dbReference type="SAM" id="SignalP"/>
    </source>
</evidence>
<evidence type="ECO:0000259" key="4">
    <source>
        <dbReference type="SMART" id="SM00079"/>
    </source>
</evidence>
<organism evidence="5 6">
    <name type="scientific">Spongisporangium articulatum</name>
    <dbReference type="NCBI Taxonomy" id="3362603"/>
    <lineage>
        <taxon>Bacteria</taxon>
        <taxon>Bacillati</taxon>
        <taxon>Actinomycetota</taxon>
        <taxon>Actinomycetes</taxon>
        <taxon>Kineosporiales</taxon>
        <taxon>Kineosporiaceae</taxon>
        <taxon>Spongisporangium</taxon>
    </lineage>
</organism>
<dbReference type="RefSeq" id="WP_398280904.1">
    <property type="nucleotide sequence ID" value="NZ_JBITLV010000004.1"/>
</dbReference>
<feature type="domain" description="Ionotropic glutamate receptor C-terminal" evidence="4">
    <location>
        <begin position="52"/>
        <end position="280"/>
    </location>
</feature>
<dbReference type="SMART" id="SM00079">
    <property type="entry name" value="PBPe"/>
    <property type="match status" value="1"/>
</dbReference>
<dbReference type="Pfam" id="PF00497">
    <property type="entry name" value="SBP_bac_3"/>
    <property type="match status" value="1"/>
</dbReference>
<dbReference type="Gene3D" id="3.40.190.10">
    <property type="entry name" value="Periplasmic binding protein-like II"/>
    <property type="match status" value="2"/>
</dbReference>
<dbReference type="SMART" id="SM00062">
    <property type="entry name" value="PBPb"/>
    <property type="match status" value="1"/>
</dbReference>
<sequence>MRIQKVTLPLAGVALIAAVAGCAPTDSASDAATPSASLSCSPADLKTKTANTLTVGTDKPAYPPWFVDDKPSNGKGLESAVAYAVAKQLGYTQDQVKWVTASFNSVIQPGAKSFDVDINQFSITDERKKAVDFSSGYYDVTQAVITTKGSEADGVTTLAGLQALKLGAQVGTTSYKAITDQIKPTQTPAVFDDNDKAKLALKNGQVDALVVDLPTGLYITAAELDDGLVVGQLENTTGTPEQFGMVLEKGSSLTPCVSQAVDTLRSNGTLAQLADTWLAQGAGAPVLK</sequence>
<comment type="caution">
    <text evidence="5">The sequence shown here is derived from an EMBL/GenBank/DDBJ whole genome shotgun (WGS) entry which is preliminary data.</text>
</comment>
<keyword evidence="6" id="KW-1185">Reference proteome</keyword>